<dbReference type="RefSeq" id="WP_204820346.1">
    <property type="nucleotide sequence ID" value="NZ_JANHOF010000007.1"/>
</dbReference>
<dbReference type="SUPFAM" id="SSF46689">
    <property type="entry name" value="Homeodomain-like"/>
    <property type="match status" value="1"/>
</dbReference>
<keyword evidence="5" id="KW-0805">Transcription regulation</keyword>
<dbReference type="InterPro" id="IPR009057">
    <property type="entry name" value="Homeodomain-like_sf"/>
</dbReference>
<name>A0ABV6J886_9BACL</name>
<keyword evidence="7" id="KW-0804">Transcription</keyword>
<dbReference type="CDD" id="cd17536">
    <property type="entry name" value="REC_YesN-like"/>
    <property type="match status" value="1"/>
</dbReference>
<dbReference type="PANTHER" id="PTHR42713">
    <property type="entry name" value="HISTIDINE KINASE-RELATED"/>
    <property type="match status" value="1"/>
</dbReference>
<dbReference type="SMART" id="SM00342">
    <property type="entry name" value="HTH_ARAC"/>
    <property type="match status" value="1"/>
</dbReference>
<feature type="domain" description="Response regulatory" evidence="10">
    <location>
        <begin position="3"/>
        <end position="120"/>
    </location>
</feature>
<proteinExistence type="predicted"/>
<dbReference type="SUPFAM" id="SSF52172">
    <property type="entry name" value="CheY-like"/>
    <property type="match status" value="1"/>
</dbReference>
<comment type="caution">
    <text evidence="11">The sequence shown here is derived from an EMBL/GenBank/DDBJ whole genome shotgun (WGS) entry which is preliminary data.</text>
</comment>
<reference evidence="11 12" key="1">
    <citation type="submission" date="2024-09" db="EMBL/GenBank/DDBJ databases">
        <authorList>
            <person name="Sun Q."/>
            <person name="Mori K."/>
        </authorList>
    </citation>
    <scope>NUCLEOTIDE SEQUENCE [LARGE SCALE GENOMIC DNA]</scope>
    <source>
        <strain evidence="11 12">CCM 4839</strain>
    </source>
</reference>
<feature type="domain" description="HTH araC/xylS-type" evidence="9">
    <location>
        <begin position="441"/>
        <end position="539"/>
    </location>
</feature>
<dbReference type="PANTHER" id="PTHR42713:SF3">
    <property type="entry name" value="TRANSCRIPTIONAL REGULATORY PROTEIN HPTR"/>
    <property type="match status" value="1"/>
</dbReference>
<keyword evidence="4" id="KW-0902">Two-component regulatory system</keyword>
<evidence type="ECO:0000259" key="10">
    <source>
        <dbReference type="PROSITE" id="PS50110"/>
    </source>
</evidence>
<keyword evidence="12" id="KW-1185">Reference proteome</keyword>
<dbReference type="PROSITE" id="PS50110">
    <property type="entry name" value="RESPONSE_REGULATORY"/>
    <property type="match status" value="1"/>
</dbReference>
<evidence type="ECO:0000256" key="5">
    <source>
        <dbReference type="ARBA" id="ARBA00023015"/>
    </source>
</evidence>
<sequence length="544" mass="63565">MYKVLIVDDENVIREGIRTSIDWNSLGCAVINEASHGAEAIEMIQKDCPDIVITDIRMPGIGGLELMEKVAASYPHTRVILLSGYSDFEYVRRAVQLGAFDYLLKPTSYRELHQILEKAILDFEAERERDLQIEVFRNELKQNLYFYRQAYLQKLILSPVAFERTELTETLHIYEMKDQTFRLLLIKAEIIDTNRLSQKTKEHQLSRLTTEHRLRLYFQEYKGTIYVPLEHDNYAIIYNGHDIHEFDQFMQRCEMILEHVTRLQPRLSVSIGVSSIHSSYVELNKAYLEAYESLQHIFYLGTNSIIFYDDLPTDVPNSPSLRLSSLHLSNYADISESMLRTLKIGNQEDAKDQVNKLFQIFESYKEKLPDAKNICIELIAQIVSLISTSRFIISDEYYNIFEDMINAHSFEQLHELLQGYVSRVAGDIYKQTRTGHKKIVDQVLALISEHYRESISLLWISESVHLNSSYLSRLIKAECNQTFTDLLTRYRLEKAKQLLRDPHCKVYEVAELVGFTDPHYFATRFKKYAGLTPSEYRDNFDDLF</sequence>
<dbReference type="PRINTS" id="PR00032">
    <property type="entry name" value="HTHARAC"/>
</dbReference>
<dbReference type="PROSITE" id="PS01124">
    <property type="entry name" value="HTH_ARAC_FAMILY_2"/>
    <property type="match status" value="1"/>
</dbReference>
<evidence type="ECO:0000256" key="3">
    <source>
        <dbReference type="ARBA" id="ARBA00022553"/>
    </source>
</evidence>
<dbReference type="EMBL" id="JBHLVF010000013">
    <property type="protein sequence ID" value="MFC0391997.1"/>
    <property type="molecule type" value="Genomic_DNA"/>
</dbReference>
<dbReference type="InterPro" id="IPR018062">
    <property type="entry name" value="HTH_AraC-typ_CS"/>
</dbReference>
<dbReference type="InterPro" id="IPR018060">
    <property type="entry name" value="HTH_AraC"/>
</dbReference>
<evidence type="ECO:0000256" key="6">
    <source>
        <dbReference type="ARBA" id="ARBA00023125"/>
    </source>
</evidence>
<dbReference type="Gene3D" id="1.10.10.60">
    <property type="entry name" value="Homeodomain-like"/>
    <property type="match status" value="2"/>
</dbReference>
<evidence type="ECO:0000259" key="9">
    <source>
        <dbReference type="PROSITE" id="PS01124"/>
    </source>
</evidence>
<evidence type="ECO:0000313" key="12">
    <source>
        <dbReference type="Proteomes" id="UP001589818"/>
    </source>
</evidence>
<dbReference type="Gene3D" id="3.40.50.2300">
    <property type="match status" value="1"/>
</dbReference>
<protein>
    <submittedName>
        <fullName evidence="11">Response regulator</fullName>
    </submittedName>
</protein>
<dbReference type="Proteomes" id="UP001589818">
    <property type="component" value="Unassembled WGS sequence"/>
</dbReference>
<evidence type="ECO:0000256" key="1">
    <source>
        <dbReference type="ARBA" id="ARBA00004496"/>
    </source>
</evidence>
<dbReference type="Pfam" id="PF12833">
    <property type="entry name" value="HTH_18"/>
    <property type="match status" value="1"/>
</dbReference>
<dbReference type="SMART" id="SM00448">
    <property type="entry name" value="REC"/>
    <property type="match status" value="1"/>
</dbReference>
<evidence type="ECO:0000256" key="7">
    <source>
        <dbReference type="ARBA" id="ARBA00023163"/>
    </source>
</evidence>
<evidence type="ECO:0000313" key="11">
    <source>
        <dbReference type="EMBL" id="MFC0391997.1"/>
    </source>
</evidence>
<accession>A0ABV6J886</accession>
<dbReference type="InterPro" id="IPR011006">
    <property type="entry name" value="CheY-like_superfamily"/>
</dbReference>
<dbReference type="InterPro" id="IPR020449">
    <property type="entry name" value="Tscrpt_reg_AraC-type_HTH"/>
</dbReference>
<keyword evidence="6" id="KW-0238">DNA-binding</keyword>
<dbReference type="InterPro" id="IPR001789">
    <property type="entry name" value="Sig_transdc_resp-reg_receiver"/>
</dbReference>
<dbReference type="Pfam" id="PF00072">
    <property type="entry name" value="Response_reg"/>
    <property type="match status" value="1"/>
</dbReference>
<evidence type="ECO:0000256" key="8">
    <source>
        <dbReference type="PROSITE-ProRule" id="PRU00169"/>
    </source>
</evidence>
<keyword evidence="2" id="KW-0963">Cytoplasm</keyword>
<comment type="subcellular location">
    <subcellularLocation>
        <location evidence="1">Cytoplasm</location>
    </subcellularLocation>
</comment>
<dbReference type="PROSITE" id="PS00041">
    <property type="entry name" value="HTH_ARAC_FAMILY_1"/>
    <property type="match status" value="1"/>
</dbReference>
<evidence type="ECO:0000256" key="2">
    <source>
        <dbReference type="ARBA" id="ARBA00022490"/>
    </source>
</evidence>
<organism evidence="11 12">
    <name type="scientific">Paenibacillus mendelii</name>
    <dbReference type="NCBI Taxonomy" id="206163"/>
    <lineage>
        <taxon>Bacteria</taxon>
        <taxon>Bacillati</taxon>
        <taxon>Bacillota</taxon>
        <taxon>Bacilli</taxon>
        <taxon>Bacillales</taxon>
        <taxon>Paenibacillaceae</taxon>
        <taxon>Paenibacillus</taxon>
    </lineage>
</organism>
<dbReference type="InterPro" id="IPR051552">
    <property type="entry name" value="HptR"/>
</dbReference>
<gene>
    <name evidence="11" type="ORF">ACFFJ8_11555</name>
</gene>
<keyword evidence="3 8" id="KW-0597">Phosphoprotein</keyword>
<evidence type="ECO:0000256" key="4">
    <source>
        <dbReference type="ARBA" id="ARBA00023012"/>
    </source>
</evidence>
<feature type="modified residue" description="4-aspartylphosphate" evidence="8">
    <location>
        <position position="55"/>
    </location>
</feature>